<organism evidence="3 4">
    <name type="scientific">Cloacibacillus evryensis</name>
    <dbReference type="NCBI Taxonomy" id="508460"/>
    <lineage>
        <taxon>Bacteria</taxon>
        <taxon>Thermotogati</taxon>
        <taxon>Synergistota</taxon>
        <taxon>Synergistia</taxon>
        <taxon>Synergistales</taxon>
        <taxon>Synergistaceae</taxon>
        <taxon>Cloacibacillus</taxon>
    </lineage>
</organism>
<evidence type="ECO:0000313" key="3">
    <source>
        <dbReference type="EMBL" id="MCQ4815675.1"/>
    </source>
</evidence>
<dbReference type="PANTHER" id="PTHR30204:SF96">
    <property type="entry name" value="CHROMOSOME-ANCHORING PROTEIN RACA"/>
    <property type="match status" value="1"/>
</dbReference>
<dbReference type="Proteomes" id="UP001205919">
    <property type="component" value="Unassembled WGS sequence"/>
</dbReference>
<dbReference type="InterPro" id="IPR013087">
    <property type="entry name" value="Znf_C2H2_type"/>
</dbReference>
<dbReference type="PROSITE" id="PS50937">
    <property type="entry name" value="HTH_MERR_2"/>
    <property type="match status" value="1"/>
</dbReference>
<dbReference type="InterPro" id="IPR047057">
    <property type="entry name" value="MerR_fam"/>
</dbReference>
<dbReference type="GO" id="GO:0003700">
    <property type="term" value="F:DNA-binding transcription factor activity"/>
    <property type="evidence" value="ECO:0007669"/>
    <property type="project" value="InterPro"/>
</dbReference>
<dbReference type="SMART" id="SM00422">
    <property type="entry name" value="HTH_MERR"/>
    <property type="match status" value="1"/>
</dbReference>
<keyword evidence="1" id="KW-0238">DNA-binding</keyword>
<evidence type="ECO:0000313" key="4">
    <source>
        <dbReference type="Proteomes" id="UP001205919"/>
    </source>
</evidence>
<dbReference type="InterPro" id="IPR009061">
    <property type="entry name" value="DNA-bd_dom_put_sf"/>
</dbReference>
<sequence>MRIGTLAKKYKISVDSLYYYINIGLIVPPRKGKQYFVDETCERDLQLILTYKKWGFSLKEIHSVLTRYRISCMQQPEDIVDIICAMQRKYDQLQNEIDELMTRQREIGDAKEKLRNTVSLEPRQVLGVPLSMLDLLVCPRCGQSFQLCNARMTHRCITHADVSCQCGYKAEITDGIFITGNNNTSQYDRPDLQREFYRDMPDELISIYQRSYNWMRERLGQIDIDRKILMETHLNAYFSLQFQLEHLEKHQCKVILIDKFPEILALYKDFLERRNTSLEVLFIADGSMRLPLVPGRVDVLIDFFSSNEHQFYNQSSLLDEVKDFLAPASHIVGTYFYLPDGQRSVHNLLRNYPEACRSNFSLPAFKMAIRRSGFVKVDDSLIGRTSNVGANWCFGFMEEGDDIALLSFLCKRNTLDPKMFLTNETTEQFFGRP</sequence>
<dbReference type="Gene3D" id="1.10.1660.10">
    <property type="match status" value="1"/>
</dbReference>
<dbReference type="CDD" id="cd02440">
    <property type="entry name" value="AdoMet_MTases"/>
    <property type="match status" value="1"/>
</dbReference>
<proteinExistence type="predicted"/>
<gene>
    <name evidence="3" type="ORF">NE630_14665</name>
</gene>
<evidence type="ECO:0000256" key="1">
    <source>
        <dbReference type="ARBA" id="ARBA00023125"/>
    </source>
</evidence>
<dbReference type="SUPFAM" id="SSF53335">
    <property type="entry name" value="S-adenosyl-L-methionine-dependent methyltransferases"/>
    <property type="match status" value="1"/>
</dbReference>
<accession>A0AAW5K4C3</accession>
<dbReference type="AlphaFoldDB" id="A0AAW5K4C3"/>
<dbReference type="EMBL" id="JANFYT010000050">
    <property type="protein sequence ID" value="MCQ4815675.1"/>
    <property type="molecule type" value="Genomic_DNA"/>
</dbReference>
<dbReference type="PROSITE" id="PS00028">
    <property type="entry name" value="ZINC_FINGER_C2H2_1"/>
    <property type="match status" value="1"/>
</dbReference>
<name>A0AAW5K4C3_9BACT</name>
<evidence type="ECO:0000259" key="2">
    <source>
        <dbReference type="PROSITE" id="PS50937"/>
    </source>
</evidence>
<dbReference type="SUPFAM" id="SSF46955">
    <property type="entry name" value="Putative DNA-binding domain"/>
    <property type="match status" value="1"/>
</dbReference>
<keyword evidence="4" id="KW-1185">Reference proteome</keyword>
<feature type="domain" description="HTH merR-type" evidence="2">
    <location>
        <begin position="1"/>
        <end position="67"/>
    </location>
</feature>
<dbReference type="PANTHER" id="PTHR30204">
    <property type="entry name" value="REDOX-CYCLING DRUG-SENSING TRANSCRIPTIONAL ACTIVATOR SOXR"/>
    <property type="match status" value="1"/>
</dbReference>
<dbReference type="RefSeq" id="WP_256182396.1">
    <property type="nucleotide sequence ID" value="NZ_JANFYT010000050.1"/>
</dbReference>
<comment type="caution">
    <text evidence="3">The sequence shown here is derived from an EMBL/GenBank/DDBJ whole genome shotgun (WGS) entry which is preliminary data.</text>
</comment>
<dbReference type="Pfam" id="PF13411">
    <property type="entry name" value="MerR_1"/>
    <property type="match status" value="1"/>
</dbReference>
<dbReference type="Gene3D" id="3.40.50.150">
    <property type="entry name" value="Vaccinia Virus protein VP39"/>
    <property type="match status" value="1"/>
</dbReference>
<reference evidence="3 4" key="1">
    <citation type="submission" date="2022-06" db="EMBL/GenBank/DDBJ databases">
        <title>Isolation of gut microbiota from human fecal samples.</title>
        <authorList>
            <person name="Pamer E.G."/>
            <person name="Barat B."/>
            <person name="Waligurski E."/>
            <person name="Medina S."/>
            <person name="Paddock L."/>
            <person name="Mostad J."/>
        </authorList>
    </citation>
    <scope>NUCLEOTIDE SEQUENCE [LARGE SCALE GENOMIC DNA]</scope>
    <source>
        <strain evidence="3 4">DFI.9.90</strain>
    </source>
</reference>
<dbReference type="InterPro" id="IPR029063">
    <property type="entry name" value="SAM-dependent_MTases_sf"/>
</dbReference>
<protein>
    <submittedName>
        <fullName evidence="3">MerR family transcriptional regulator</fullName>
    </submittedName>
</protein>
<dbReference type="InterPro" id="IPR000551">
    <property type="entry name" value="MerR-type_HTH_dom"/>
</dbReference>
<dbReference type="GO" id="GO:0003677">
    <property type="term" value="F:DNA binding"/>
    <property type="evidence" value="ECO:0007669"/>
    <property type="project" value="UniProtKB-KW"/>
</dbReference>